<evidence type="ECO:0000313" key="1">
    <source>
        <dbReference type="EMBL" id="KAK5637421.1"/>
    </source>
</evidence>
<keyword evidence="2" id="KW-1185">Reference proteome</keyword>
<protein>
    <submittedName>
        <fullName evidence="1">Uncharacterized protein</fullName>
    </submittedName>
</protein>
<organism evidence="1 2">
    <name type="scientific">Xylaria bambusicola</name>
    <dbReference type="NCBI Taxonomy" id="326684"/>
    <lineage>
        <taxon>Eukaryota</taxon>
        <taxon>Fungi</taxon>
        <taxon>Dikarya</taxon>
        <taxon>Ascomycota</taxon>
        <taxon>Pezizomycotina</taxon>
        <taxon>Sordariomycetes</taxon>
        <taxon>Xylariomycetidae</taxon>
        <taxon>Xylariales</taxon>
        <taxon>Xylariaceae</taxon>
        <taxon>Xylaria</taxon>
    </lineage>
</organism>
<proteinExistence type="predicted"/>
<comment type="caution">
    <text evidence="1">The sequence shown here is derived from an EMBL/GenBank/DDBJ whole genome shotgun (WGS) entry which is preliminary data.</text>
</comment>
<reference evidence="1 2" key="1">
    <citation type="submission" date="2023-10" db="EMBL/GenBank/DDBJ databases">
        <title>Draft genome sequence of Xylaria bambusicola isolate GMP-LS, the root and basal stem rot pathogen of sugarcane in Indonesia.</title>
        <authorList>
            <person name="Selvaraj P."/>
            <person name="Muralishankar V."/>
            <person name="Muruganantham S."/>
            <person name="Sp S."/>
            <person name="Haryani S."/>
            <person name="Lau K.J.X."/>
            <person name="Naqvi N.I."/>
        </authorList>
    </citation>
    <scope>NUCLEOTIDE SEQUENCE [LARGE SCALE GENOMIC DNA]</scope>
    <source>
        <strain evidence="1">GMP-LS</strain>
    </source>
</reference>
<evidence type="ECO:0000313" key="2">
    <source>
        <dbReference type="Proteomes" id="UP001305414"/>
    </source>
</evidence>
<name>A0AAN7V1C2_9PEZI</name>
<dbReference type="AlphaFoldDB" id="A0AAN7V1C2"/>
<accession>A0AAN7V1C2</accession>
<dbReference type="Proteomes" id="UP001305414">
    <property type="component" value="Unassembled WGS sequence"/>
</dbReference>
<dbReference type="EMBL" id="JAWHQM010000115">
    <property type="protein sequence ID" value="KAK5637421.1"/>
    <property type="molecule type" value="Genomic_DNA"/>
</dbReference>
<gene>
    <name evidence="1" type="ORF">RRF57_013132</name>
</gene>
<sequence length="66" mass="7201">MPLFNIFLQQVQHELEPTSPPLPSFRIQNTAIERPAYDAKEVAAPLPDTIVPIPGGQAHQAALVCI</sequence>